<evidence type="ECO:0000313" key="5">
    <source>
        <dbReference type="Proteomes" id="UP001347146"/>
    </source>
</evidence>
<keyword evidence="1 4" id="KW-0489">Methyltransferase</keyword>
<accession>A0ABU7MIA4</accession>
<evidence type="ECO:0000259" key="3">
    <source>
        <dbReference type="Pfam" id="PF13649"/>
    </source>
</evidence>
<dbReference type="Gene3D" id="3.40.50.150">
    <property type="entry name" value="Vaccinia Virus protein VP39"/>
    <property type="match status" value="1"/>
</dbReference>
<dbReference type="RefSeq" id="WP_330435388.1">
    <property type="nucleotide sequence ID" value="NZ_JAZDUF010000007.1"/>
</dbReference>
<proteinExistence type="predicted"/>
<organism evidence="4 5">
    <name type="scientific">Gordonia sesuvii</name>
    <dbReference type="NCBI Taxonomy" id="3116777"/>
    <lineage>
        <taxon>Bacteria</taxon>
        <taxon>Bacillati</taxon>
        <taxon>Actinomycetota</taxon>
        <taxon>Actinomycetes</taxon>
        <taxon>Mycobacteriales</taxon>
        <taxon>Gordoniaceae</taxon>
        <taxon>Gordonia</taxon>
    </lineage>
</organism>
<feature type="domain" description="Methyltransferase" evidence="3">
    <location>
        <begin position="46"/>
        <end position="136"/>
    </location>
</feature>
<dbReference type="SUPFAM" id="SSF53335">
    <property type="entry name" value="S-adenosyl-L-methionine-dependent methyltransferases"/>
    <property type="match status" value="1"/>
</dbReference>
<dbReference type="InterPro" id="IPR029063">
    <property type="entry name" value="SAM-dependent_MTases_sf"/>
</dbReference>
<keyword evidence="2 4" id="KW-0808">Transferase</keyword>
<sequence length="200" mass="21485">MPESEIADSYSAISDSYIGLFGSTAAVDALDLAFLERHLGRCEGTVLDAGCGPGHLTAYLSGRGVTIRGLDVVPAFVDNARTNWPHLEFEVGSMRTLDVPDGSLGGILAWYSLIHFEPTALGKVLTEFRRVIAKDGVLVVGFFEGPEVEPFDHKVATAFRWPVDAMSYVLATAGFTELERLSRPGHAGVRPHAALAARAE</sequence>
<evidence type="ECO:0000313" key="4">
    <source>
        <dbReference type="EMBL" id="MEE3852834.1"/>
    </source>
</evidence>
<keyword evidence="5" id="KW-1185">Reference proteome</keyword>
<evidence type="ECO:0000256" key="1">
    <source>
        <dbReference type="ARBA" id="ARBA00022603"/>
    </source>
</evidence>
<dbReference type="GO" id="GO:0032259">
    <property type="term" value="P:methylation"/>
    <property type="evidence" value="ECO:0007669"/>
    <property type="project" value="UniProtKB-KW"/>
</dbReference>
<dbReference type="CDD" id="cd02440">
    <property type="entry name" value="AdoMet_MTases"/>
    <property type="match status" value="1"/>
</dbReference>
<dbReference type="PANTHER" id="PTHR43861">
    <property type="entry name" value="TRANS-ACONITATE 2-METHYLTRANSFERASE-RELATED"/>
    <property type="match status" value="1"/>
</dbReference>
<dbReference type="EMBL" id="JAZDUF010000007">
    <property type="protein sequence ID" value="MEE3852834.1"/>
    <property type="molecule type" value="Genomic_DNA"/>
</dbReference>
<gene>
    <name evidence="4" type="ORF">VZC37_21020</name>
</gene>
<dbReference type="Proteomes" id="UP001347146">
    <property type="component" value="Unassembled WGS sequence"/>
</dbReference>
<dbReference type="EC" id="2.1.-.-" evidence="4"/>
<dbReference type="InterPro" id="IPR041698">
    <property type="entry name" value="Methyltransf_25"/>
</dbReference>
<evidence type="ECO:0000256" key="2">
    <source>
        <dbReference type="ARBA" id="ARBA00022679"/>
    </source>
</evidence>
<dbReference type="GO" id="GO:0008168">
    <property type="term" value="F:methyltransferase activity"/>
    <property type="evidence" value="ECO:0007669"/>
    <property type="project" value="UniProtKB-KW"/>
</dbReference>
<comment type="caution">
    <text evidence="4">The sequence shown here is derived from an EMBL/GenBank/DDBJ whole genome shotgun (WGS) entry which is preliminary data.</text>
</comment>
<protein>
    <submittedName>
        <fullName evidence="4">Class I SAM-dependent methyltransferase</fullName>
        <ecNumber evidence="4">2.1.-.-</ecNumber>
    </submittedName>
</protein>
<dbReference type="Pfam" id="PF13649">
    <property type="entry name" value="Methyltransf_25"/>
    <property type="match status" value="1"/>
</dbReference>
<reference evidence="4 5" key="1">
    <citation type="submission" date="2024-01" db="EMBL/GenBank/DDBJ databases">
        <title>Draft genome sequence of Gordonia sp. LSe1-13.</title>
        <authorList>
            <person name="Suphannarot A."/>
            <person name="Mingma R."/>
        </authorList>
    </citation>
    <scope>NUCLEOTIDE SEQUENCE [LARGE SCALE GENOMIC DNA]</scope>
    <source>
        <strain evidence="4 5">LSe1-13</strain>
    </source>
</reference>
<dbReference type="PANTHER" id="PTHR43861:SF1">
    <property type="entry name" value="TRANS-ACONITATE 2-METHYLTRANSFERASE"/>
    <property type="match status" value="1"/>
</dbReference>
<name>A0ABU7MIA4_9ACTN</name>